<keyword evidence="3" id="KW-1185">Reference proteome</keyword>
<dbReference type="Pfam" id="PF05751">
    <property type="entry name" value="FixH"/>
    <property type="match status" value="1"/>
</dbReference>
<evidence type="ECO:0000256" key="1">
    <source>
        <dbReference type="SAM" id="Phobius"/>
    </source>
</evidence>
<accession>A0ABU3GY21</accession>
<comment type="caution">
    <text evidence="2">The sequence shown here is derived from an EMBL/GenBank/DDBJ whole genome shotgun (WGS) entry which is preliminary data.</text>
</comment>
<reference evidence="3" key="1">
    <citation type="submission" date="2023-07" db="EMBL/GenBank/DDBJ databases">
        <title>Functional and genomic diversity of the sorghum phyllosphere microbiome.</title>
        <authorList>
            <person name="Shade A."/>
        </authorList>
    </citation>
    <scope>NUCLEOTIDE SEQUENCE [LARGE SCALE GENOMIC DNA]</scope>
    <source>
        <strain evidence="3">SORGH_AS_0422</strain>
    </source>
</reference>
<proteinExistence type="predicted"/>
<evidence type="ECO:0000313" key="3">
    <source>
        <dbReference type="Proteomes" id="UP001258315"/>
    </source>
</evidence>
<keyword evidence="1" id="KW-0472">Membrane</keyword>
<name>A0ABU3GY21_9SPHI</name>
<dbReference type="Proteomes" id="UP001258315">
    <property type="component" value="Unassembled WGS sequence"/>
</dbReference>
<dbReference type="RefSeq" id="WP_311951246.1">
    <property type="nucleotide sequence ID" value="NZ_JAVLVU010000001.1"/>
</dbReference>
<keyword evidence="1" id="KW-0812">Transmembrane</keyword>
<keyword evidence="1" id="KW-1133">Transmembrane helix</keyword>
<sequence>MKLHWGNYLVLGMGLFMAFIISMAIYMFSQTKDDYDRQYYEKGINYDADYNREKQVITDKAAPQISFDAQSMRLKFPAPIQGKIRFIRAADKRMDKLFSIQSQKAADTVFIGLSELAKGPYRLRMEWQSNQKQYLYEQEVTLK</sequence>
<evidence type="ECO:0008006" key="4">
    <source>
        <dbReference type="Google" id="ProtNLM"/>
    </source>
</evidence>
<protein>
    <recommendedName>
        <fullName evidence="4">Nitrogen fixation protein FixH</fullName>
    </recommendedName>
</protein>
<dbReference type="EMBL" id="JAVLVU010000001">
    <property type="protein sequence ID" value="MDT3403897.1"/>
    <property type="molecule type" value="Genomic_DNA"/>
</dbReference>
<gene>
    <name evidence="2" type="ORF">QE417_002969</name>
</gene>
<evidence type="ECO:0000313" key="2">
    <source>
        <dbReference type="EMBL" id="MDT3403897.1"/>
    </source>
</evidence>
<feature type="transmembrane region" description="Helical" evidence="1">
    <location>
        <begin position="6"/>
        <end position="28"/>
    </location>
</feature>
<dbReference type="InterPro" id="IPR008620">
    <property type="entry name" value="FixH"/>
</dbReference>
<organism evidence="2 3">
    <name type="scientific">Mucilaginibacter terrae</name>
    <dbReference type="NCBI Taxonomy" id="1955052"/>
    <lineage>
        <taxon>Bacteria</taxon>
        <taxon>Pseudomonadati</taxon>
        <taxon>Bacteroidota</taxon>
        <taxon>Sphingobacteriia</taxon>
        <taxon>Sphingobacteriales</taxon>
        <taxon>Sphingobacteriaceae</taxon>
        <taxon>Mucilaginibacter</taxon>
    </lineage>
</organism>